<comment type="caution">
    <text evidence="5">The sequence shown here is derived from an EMBL/GenBank/DDBJ whole genome shotgun (WGS) entry which is preliminary data.</text>
</comment>
<dbReference type="Gene3D" id="1.10.10.10">
    <property type="entry name" value="Winged helix-like DNA-binding domain superfamily/Winged helix DNA-binding domain"/>
    <property type="match status" value="1"/>
</dbReference>
<gene>
    <name evidence="5" type="ORF">O4U47_21360</name>
</gene>
<dbReference type="Pfam" id="PF12840">
    <property type="entry name" value="HTH_20"/>
    <property type="match status" value="1"/>
</dbReference>
<organism evidence="5 6">
    <name type="scientific">Nocardiopsis suaedae</name>
    <dbReference type="NCBI Taxonomy" id="3018444"/>
    <lineage>
        <taxon>Bacteria</taxon>
        <taxon>Bacillati</taxon>
        <taxon>Actinomycetota</taxon>
        <taxon>Actinomycetes</taxon>
        <taxon>Streptosporangiales</taxon>
        <taxon>Nocardiopsidaceae</taxon>
        <taxon>Nocardiopsis</taxon>
    </lineage>
</organism>
<dbReference type="InterPro" id="IPR001845">
    <property type="entry name" value="HTH_ArsR_DNA-bd_dom"/>
</dbReference>
<name>A0ABT4TQY2_9ACTN</name>
<dbReference type="InterPro" id="IPR036388">
    <property type="entry name" value="WH-like_DNA-bd_sf"/>
</dbReference>
<evidence type="ECO:0000256" key="3">
    <source>
        <dbReference type="ARBA" id="ARBA00023163"/>
    </source>
</evidence>
<dbReference type="InterPro" id="IPR011991">
    <property type="entry name" value="ArsR-like_HTH"/>
</dbReference>
<dbReference type="RefSeq" id="WP_270679698.1">
    <property type="nucleotide sequence ID" value="NZ_JAQFWP010000046.1"/>
</dbReference>
<dbReference type="CDD" id="cd00090">
    <property type="entry name" value="HTH_ARSR"/>
    <property type="match status" value="1"/>
</dbReference>
<dbReference type="EMBL" id="JAQFWP010000046">
    <property type="protein sequence ID" value="MDA2807067.1"/>
    <property type="molecule type" value="Genomic_DNA"/>
</dbReference>
<evidence type="ECO:0000259" key="4">
    <source>
        <dbReference type="PROSITE" id="PS50987"/>
    </source>
</evidence>
<dbReference type="PROSITE" id="PS50987">
    <property type="entry name" value="HTH_ARSR_2"/>
    <property type="match status" value="1"/>
</dbReference>
<dbReference type="Proteomes" id="UP001165685">
    <property type="component" value="Unassembled WGS sequence"/>
</dbReference>
<accession>A0ABT4TQY2</accession>
<feature type="domain" description="HTH arsR-type" evidence="4">
    <location>
        <begin position="1"/>
        <end position="94"/>
    </location>
</feature>
<evidence type="ECO:0000256" key="2">
    <source>
        <dbReference type="ARBA" id="ARBA00023125"/>
    </source>
</evidence>
<keyword evidence="1" id="KW-0805">Transcription regulation</keyword>
<evidence type="ECO:0000256" key="1">
    <source>
        <dbReference type="ARBA" id="ARBA00023015"/>
    </source>
</evidence>
<keyword evidence="3" id="KW-0804">Transcription</keyword>
<dbReference type="SMART" id="SM00418">
    <property type="entry name" value="HTH_ARSR"/>
    <property type="match status" value="1"/>
</dbReference>
<evidence type="ECO:0000313" key="5">
    <source>
        <dbReference type="EMBL" id="MDA2807067.1"/>
    </source>
</evidence>
<protein>
    <submittedName>
        <fullName evidence="5">Helix-turn-helix domain-containing protein</fullName>
    </submittedName>
</protein>
<reference evidence="5" key="1">
    <citation type="submission" date="2023-01" db="EMBL/GenBank/DDBJ databases">
        <title>Draft genome sequence of Nocardiopsis sp. LSu2-4 isolated from halophytes.</title>
        <authorList>
            <person name="Duangmal K."/>
            <person name="Chantavorakit T."/>
        </authorList>
    </citation>
    <scope>NUCLEOTIDE SEQUENCE</scope>
    <source>
        <strain evidence="5">LSu2-4</strain>
    </source>
</reference>
<dbReference type="PANTHER" id="PTHR33154">
    <property type="entry name" value="TRANSCRIPTIONAL REGULATOR, ARSR FAMILY"/>
    <property type="match status" value="1"/>
</dbReference>
<sequence>MADIYRALADPTRRAVLDELYERDRQTLFEICGRLTVKHGLASSRQAVSQHIDVLEEAGLVRVEREGRYRFHTIDTAPLRAIAERWPARGRKDGQP</sequence>
<keyword evidence="6" id="KW-1185">Reference proteome</keyword>
<dbReference type="SUPFAM" id="SSF46785">
    <property type="entry name" value="Winged helix' DNA-binding domain"/>
    <property type="match status" value="1"/>
</dbReference>
<dbReference type="InterPro" id="IPR051081">
    <property type="entry name" value="HTH_MetalResp_TranReg"/>
</dbReference>
<evidence type="ECO:0000313" key="6">
    <source>
        <dbReference type="Proteomes" id="UP001165685"/>
    </source>
</evidence>
<dbReference type="PANTHER" id="PTHR33154:SF33">
    <property type="entry name" value="TRANSCRIPTIONAL REPRESSOR SDPR"/>
    <property type="match status" value="1"/>
</dbReference>
<dbReference type="InterPro" id="IPR036390">
    <property type="entry name" value="WH_DNA-bd_sf"/>
</dbReference>
<proteinExistence type="predicted"/>
<dbReference type="PRINTS" id="PR00778">
    <property type="entry name" value="HTHARSR"/>
</dbReference>
<keyword evidence="2" id="KW-0238">DNA-binding</keyword>